<dbReference type="EMBL" id="JZWT02000031">
    <property type="protein sequence ID" value="MFB6491376.1"/>
    <property type="molecule type" value="Genomic_DNA"/>
</dbReference>
<protein>
    <submittedName>
        <fullName evidence="1">GntR family transcriptional regulator</fullName>
    </submittedName>
</protein>
<reference evidence="1" key="1">
    <citation type="submission" date="2024-07" db="EMBL/GenBank/DDBJ databases">
        <title>Metagenome and Metagenome-Assembled Genomes of Archaea from a hot spring from the geothermal field of Los Azufres, Mexico.</title>
        <authorList>
            <person name="Marin-Paredes R."/>
            <person name="Martinez-Romero E."/>
            <person name="Servin-Garciduenas L.E."/>
        </authorList>
    </citation>
    <scope>NUCLEOTIDE SEQUENCE</scope>
</reference>
<proteinExistence type="predicted"/>
<sequence>MTLYNEAYKKILDAIVSGKFKPGQLLKELELSAELKMSRTPIREALARLERDGLLVKMGRSYMVAYLTKEDVEALYEVRIPLEVAAAKAAAPKAPEHALRQLEETIDALLRESCAASPDPFRLAELSGAFHDLIAEAAGNAYLYEELRRLKLRLKPARVRIFLDVRRRLQEAQEHKAVFEAIRSRDPSRAGRAMEDHEDSVMKYIREVLLR</sequence>
<evidence type="ECO:0000313" key="2">
    <source>
        <dbReference type="Proteomes" id="UP000033636"/>
    </source>
</evidence>
<comment type="caution">
    <text evidence="1">The sequence shown here is derived from an EMBL/GenBank/DDBJ whole genome shotgun (WGS) entry which is preliminary data.</text>
</comment>
<evidence type="ECO:0000313" key="1">
    <source>
        <dbReference type="EMBL" id="MFB6491376.1"/>
    </source>
</evidence>
<name>A0ACC6V339_9CREN</name>
<accession>A0ACC6V339</accession>
<organism evidence="1 2">
    <name type="scientific">Thermoproteus sp. AZ2</name>
    <dbReference type="NCBI Taxonomy" id="1609232"/>
    <lineage>
        <taxon>Archaea</taxon>
        <taxon>Thermoproteota</taxon>
        <taxon>Thermoprotei</taxon>
        <taxon>Thermoproteales</taxon>
        <taxon>Thermoproteaceae</taxon>
        <taxon>Thermoproteus</taxon>
    </lineage>
</organism>
<gene>
    <name evidence="1" type="ORF">TU35_009125</name>
</gene>
<dbReference type="Proteomes" id="UP000033636">
    <property type="component" value="Unassembled WGS sequence"/>
</dbReference>